<evidence type="ECO:0000256" key="1">
    <source>
        <dbReference type="ARBA" id="ARBA00004496"/>
    </source>
</evidence>
<keyword evidence="4 6" id="KW-0648">Protein biosynthesis</keyword>
<dbReference type="FunFam" id="1.10.132.20:FF:000001">
    <property type="entry name" value="Ribosome-recycling factor"/>
    <property type="match status" value="1"/>
</dbReference>
<dbReference type="PANTHER" id="PTHR20982:SF3">
    <property type="entry name" value="MITOCHONDRIAL RIBOSOME RECYCLING FACTOR PSEUDO 1"/>
    <property type="match status" value="1"/>
</dbReference>
<evidence type="ECO:0000256" key="7">
    <source>
        <dbReference type="SAM" id="Coils"/>
    </source>
</evidence>
<organism evidence="9 10">
    <name type="scientific">Robertkochia marina</name>
    <dbReference type="NCBI Taxonomy" id="1227945"/>
    <lineage>
        <taxon>Bacteria</taxon>
        <taxon>Pseudomonadati</taxon>
        <taxon>Bacteroidota</taxon>
        <taxon>Flavobacteriia</taxon>
        <taxon>Flavobacteriales</taxon>
        <taxon>Flavobacteriaceae</taxon>
        <taxon>Robertkochia</taxon>
    </lineage>
</organism>
<evidence type="ECO:0000256" key="3">
    <source>
        <dbReference type="ARBA" id="ARBA00022490"/>
    </source>
</evidence>
<sequence length="184" mass="20459">MNEEIKFILDSARESMNAALAHLEKELVNIRAGKASPSMVGSVMVDYYGSQTPLSQVANVNTPDARTISIQPWEKSMLQEIERGIMLANIGFNPMNNGEMVIINVPPLTEERRKDLVKQAKGEAEDAKVSIRNARQDANKDIKNLDASEDLKSNAEVDVQELTDSYVKKVDVILANKEKEIMTV</sequence>
<dbReference type="EMBL" id="SSMC01000001">
    <property type="protein sequence ID" value="THD69025.1"/>
    <property type="molecule type" value="Genomic_DNA"/>
</dbReference>
<reference evidence="9 10" key="1">
    <citation type="submission" date="2019-04" db="EMBL/GenBank/DDBJ databases">
        <title>Draft genome sequence of Robertkochia marina CC-AMO-30D.</title>
        <authorList>
            <person name="Hameed A."/>
            <person name="Lin S.-Y."/>
            <person name="Shahina M."/>
            <person name="Lai W.-A."/>
            <person name="Young C.-C."/>
        </authorList>
    </citation>
    <scope>NUCLEOTIDE SEQUENCE [LARGE SCALE GENOMIC DNA]</scope>
    <source>
        <strain evidence="9 10">CC-AMO-30D</strain>
    </source>
</reference>
<comment type="similarity">
    <text evidence="2 6">Belongs to the RRF family.</text>
</comment>
<dbReference type="GO" id="GO:0006415">
    <property type="term" value="P:translational termination"/>
    <property type="evidence" value="ECO:0007669"/>
    <property type="project" value="UniProtKB-UniRule"/>
</dbReference>
<dbReference type="Gene3D" id="1.10.132.20">
    <property type="entry name" value="Ribosome-recycling factor"/>
    <property type="match status" value="1"/>
</dbReference>
<dbReference type="GO" id="GO:0043023">
    <property type="term" value="F:ribosomal large subunit binding"/>
    <property type="evidence" value="ECO:0007669"/>
    <property type="project" value="TreeGrafter"/>
</dbReference>
<dbReference type="CDD" id="cd00520">
    <property type="entry name" value="RRF"/>
    <property type="match status" value="1"/>
</dbReference>
<dbReference type="PANTHER" id="PTHR20982">
    <property type="entry name" value="RIBOSOME RECYCLING FACTOR"/>
    <property type="match status" value="1"/>
</dbReference>
<dbReference type="RefSeq" id="WP_136334515.1">
    <property type="nucleotide sequence ID" value="NZ_QXMP01000004.1"/>
</dbReference>
<name>A0A4S3M2V5_9FLAO</name>
<keyword evidence="7" id="KW-0175">Coiled coil</keyword>
<keyword evidence="10" id="KW-1185">Reference proteome</keyword>
<dbReference type="Proteomes" id="UP000305939">
    <property type="component" value="Unassembled WGS sequence"/>
</dbReference>
<dbReference type="InterPro" id="IPR036191">
    <property type="entry name" value="RRF_sf"/>
</dbReference>
<evidence type="ECO:0000256" key="2">
    <source>
        <dbReference type="ARBA" id="ARBA00005912"/>
    </source>
</evidence>
<evidence type="ECO:0000259" key="8">
    <source>
        <dbReference type="Pfam" id="PF01765"/>
    </source>
</evidence>
<dbReference type="InterPro" id="IPR002661">
    <property type="entry name" value="Ribosome_recyc_fac"/>
</dbReference>
<protein>
    <recommendedName>
        <fullName evidence="6">Ribosome-recycling factor</fullName>
        <shortName evidence="6">RRF</shortName>
    </recommendedName>
    <alternativeName>
        <fullName evidence="6">Ribosome-releasing factor</fullName>
    </alternativeName>
</protein>
<dbReference type="NCBIfam" id="TIGR00496">
    <property type="entry name" value="frr"/>
    <property type="match status" value="1"/>
</dbReference>
<dbReference type="GO" id="GO:0005737">
    <property type="term" value="C:cytoplasm"/>
    <property type="evidence" value="ECO:0007669"/>
    <property type="project" value="UniProtKB-SubCell"/>
</dbReference>
<comment type="function">
    <text evidence="5 6">Responsible for the release of ribosomes from messenger RNA at the termination of protein biosynthesis. May increase the efficiency of translation by recycling ribosomes from one round of translation to another.</text>
</comment>
<dbReference type="InterPro" id="IPR023584">
    <property type="entry name" value="Ribosome_recyc_fac_dom"/>
</dbReference>
<dbReference type="HAMAP" id="MF_00040">
    <property type="entry name" value="RRF"/>
    <property type="match status" value="1"/>
</dbReference>
<evidence type="ECO:0000256" key="5">
    <source>
        <dbReference type="ARBA" id="ARBA00025050"/>
    </source>
</evidence>
<feature type="coiled-coil region" evidence="7">
    <location>
        <begin position="117"/>
        <end position="165"/>
    </location>
</feature>
<keyword evidence="3 6" id="KW-0963">Cytoplasm</keyword>
<dbReference type="SUPFAM" id="SSF55194">
    <property type="entry name" value="Ribosome recycling factor, RRF"/>
    <property type="match status" value="1"/>
</dbReference>
<evidence type="ECO:0000256" key="4">
    <source>
        <dbReference type="ARBA" id="ARBA00022917"/>
    </source>
</evidence>
<proteinExistence type="inferred from homology"/>
<evidence type="ECO:0000313" key="9">
    <source>
        <dbReference type="EMBL" id="THD69025.1"/>
    </source>
</evidence>
<dbReference type="Pfam" id="PF01765">
    <property type="entry name" value="RRF"/>
    <property type="match status" value="1"/>
</dbReference>
<comment type="caution">
    <text evidence="9">The sequence shown here is derived from an EMBL/GenBank/DDBJ whole genome shotgun (WGS) entry which is preliminary data.</text>
</comment>
<dbReference type="OrthoDB" id="9804006at2"/>
<dbReference type="FunFam" id="3.30.1360.40:FF:000001">
    <property type="entry name" value="Ribosome-recycling factor"/>
    <property type="match status" value="1"/>
</dbReference>
<dbReference type="Gene3D" id="3.30.1360.40">
    <property type="match status" value="1"/>
</dbReference>
<comment type="subcellular location">
    <subcellularLocation>
        <location evidence="1 6">Cytoplasm</location>
    </subcellularLocation>
</comment>
<dbReference type="AlphaFoldDB" id="A0A4S3M2V5"/>
<feature type="domain" description="Ribosome recycling factor" evidence="8">
    <location>
        <begin position="23"/>
        <end position="182"/>
    </location>
</feature>
<evidence type="ECO:0000256" key="6">
    <source>
        <dbReference type="HAMAP-Rule" id="MF_00040"/>
    </source>
</evidence>
<accession>A0A4S3M2V5</accession>
<gene>
    <name evidence="6" type="primary">frr</name>
    <name evidence="9" type="ORF">E7Z59_01460</name>
</gene>
<evidence type="ECO:0000313" key="10">
    <source>
        <dbReference type="Proteomes" id="UP000305939"/>
    </source>
</evidence>